<name>A0ABX0W4K5_9RHOB</name>
<dbReference type="InterPro" id="IPR006665">
    <property type="entry name" value="OmpA-like"/>
</dbReference>
<dbReference type="InterPro" id="IPR024370">
    <property type="entry name" value="PBP_domain"/>
</dbReference>
<feature type="domain" description="OmpA-like" evidence="4">
    <location>
        <begin position="398"/>
        <end position="518"/>
    </location>
</feature>
<dbReference type="SUPFAM" id="SSF103088">
    <property type="entry name" value="OmpA-like"/>
    <property type="match status" value="1"/>
</dbReference>
<evidence type="ECO:0000256" key="2">
    <source>
        <dbReference type="PROSITE-ProRule" id="PRU00473"/>
    </source>
</evidence>
<evidence type="ECO:0000313" key="5">
    <source>
        <dbReference type="EMBL" id="NIZ60580.1"/>
    </source>
</evidence>
<evidence type="ECO:0000256" key="3">
    <source>
        <dbReference type="SAM" id="SignalP"/>
    </source>
</evidence>
<dbReference type="SUPFAM" id="SSF53850">
    <property type="entry name" value="Periplasmic binding protein-like II"/>
    <property type="match status" value="1"/>
</dbReference>
<evidence type="ECO:0000259" key="4">
    <source>
        <dbReference type="PROSITE" id="PS51123"/>
    </source>
</evidence>
<organism evidence="5 6">
    <name type="scientific">Parasedimentitalea denitrificans</name>
    <dbReference type="NCBI Taxonomy" id="2211118"/>
    <lineage>
        <taxon>Bacteria</taxon>
        <taxon>Pseudomonadati</taxon>
        <taxon>Pseudomonadota</taxon>
        <taxon>Alphaproteobacteria</taxon>
        <taxon>Rhodobacterales</taxon>
        <taxon>Paracoccaceae</taxon>
        <taxon>Parasedimentitalea</taxon>
    </lineage>
</organism>
<gene>
    <name evidence="5" type="ORF">DL239_06280</name>
</gene>
<dbReference type="InterPro" id="IPR050811">
    <property type="entry name" value="Phosphate_ABC_transporter"/>
</dbReference>
<dbReference type="Gene3D" id="3.40.190.10">
    <property type="entry name" value="Periplasmic binding protein-like II"/>
    <property type="match status" value="2"/>
</dbReference>
<evidence type="ECO:0000313" key="6">
    <source>
        <dbReference type="Proteomes" id="UP001429564"/>
    </source>
</evidence>
<feature type="chain" id="PRO_5046914970" evidence="3">
    <location>
        <begin position="24"/>
        <end position="518"/>
    </location>
</feature>
<dbReference type="InterPro" id="IPR036737">
    <property type="entry name" value="OmpA-like_sf"/>
</dbReference>
<dbReference type="PANTHER" id="PTHR30570:SF1">
    <property type="entry name" value="PHOSPHATE-BINDING PROTEIN PSTS"/>
    <property type="match status" value="1"/>
</dbReference>
<feature type="signal peptide" evidence="3">
    <location>
        <begin position="1"/>
        <end position="23"/>
    </location>
</feature>
<dbReference type="RefSeq" id="WP_167683150.1">
    <property type="nucleotide sequence ID" value="NZ_QHLQ01000004.1"/>
</dbReference>
<dbReference type="EMBL" id="QHLQ01000004">
    <property type="protein sequence ID" value="NIZ60580.1"/>
    <property type="molecule type" value="Genomic_DNA"/>
</dbReference>
<comment type="caution">
    <text evidence="5">The sequence shown here is derived from an EMBL/GenBank/DDBJ whole genome shotgun (WGS) entry which is preliminary data.</text>
</comment>
<proteinExistence type="predicted"/>
<sequence>MAWHRAAVSAALFLFGSTLTALAQDVTLSSPDGAVEITGDLLGFDGQFYRVDTQFGELTVDGSGVNCDGPGCPNLAGFVAELTLSGSSTMAEALLPSLIEGFALRNDYQTQRNDLQDGNFEYLLLRAGSVPVARFTFLISNTDEGFADLLANEADVVMALREIRREERKLARDAGLGDMTGPNRSRVLALDAMVPVVAPGNPVTSISVPQLAKVFAGKISNWQELGGPDAPISLHLPVAGSGLTQAVEDRLLVPAKLPLSQDLRRHDLSSGLARAVTTDPFAIGIASYAETGTARVLTLTGSCGFALAAGRRAIKTEDYPLGAPMFLYLPARRLPKIARDFLNYARSPAAQVVIRRVGFVDQAPEQIPVDAQGQRLVNAIKSAGEEIDLAQLQRMAELMDEMQRLTTSFRFETGSTRPDAQSRANISQLARAMEAGVYDAKKLMFVGFSDGEGAAAGNRKIAMKRAEAVRDAVVEAAQTASFDRIEIAVDAFGEALPMACDDSDWGRQVNRRVEVWLR</sequence>
<dbReference type="Gene3D" id="3.30.1330.60">
    <property type="entry name" value="OmpA-like domain"/>
    <property type="match status" value="1"/>
</dbReference>
<dbReference type="CDD" id="cd07185">
    <property type="entry name" value="OmpA_C-like"/>
    <property type="match status" value="1"/>
</dbReference>
<dbReference type="PROSITE" id="PS51123">
    <property type="entry name" value="OMPA_2"/>
    <property type="match status" value="1"/>
</dbReference>
<keyword evidence="6" id="KW-1185">Reference proteome</keyword>
<protein>
    <submittedName>
        <fullName evidence="5">Cell envelope biogenesis protein OmpA</fullName>
    </submittedName>
</protein>
<keyword evidence="1 3" id="KW-0732">Signal</keyword>
<dbReference type="Proteomes" id="UP001429564">
    <property type="component" value="Unassembled WGS sequence"/>
</dbReference>
<evidence type="ECO:0000256" key="1">
    <source>
        <dbReference type="ARBA" id="ARBA00022729"/>
    </source>
</evidence>
<dbReference type="Pfam" id="PF00691">
    <property type="entry name" value="OmpA"/>
    <property type="match status" value="1"/>
</dbReference>
<keyword evidence="2" id="KW-0472">Membrane</keyword>
<reference evidence="5 6" key="1">
    <citation type="submission" date="2018-05" db="EMBL/GenBank/DDBJ databases">
        <authorList>
            <person name="Zhang Y.-J."/>
        </authorList>
    </citation>
    <scope>NUCLEOTIDE SEQUENCE [LARGE SCALE GENOMIC DNA]</scope>
    <source>
        <strain evidence="5 6">CY04</strain>
    </source>
</reference>
<dbReference type="Pfam" id="PF12849">
    <property type="entry name" value="PBP_like_2"/>
    <property type="match status" value="1"/>
</dbReference>
<accession>A0ABX0W4K5</accession>
<dbReference type="PANTHER" id="PTHR30570">
    <property type="entry name" value="PERIPLASMIC PHOSPHATE BINDING COMPONENT OF PHOSPHATE ABC TRANSPORTER"/>
    <property type="match status" value="1"/>
</dbReference>